<reference evidence="6" key="1">
    <citation type="journal article" date="2014" name="Int. J. Syst. Evol. Microbiol.">
        <title>Complete genome sequence of Corynebacterium casei LMG S-19264T (=DSM 44701T), isolated from a smear-ripened cheese.</title>
        <authorList>
            <consortium name="US DOE Joint Genome Institute (JGI-PGF)"/>
            <person name="Walter F."/>
            <person name="Albersmeier A."/>
            <person name="Kalinowski J."/>
            <person name="Ruckert C."/>
        </authorList>
    </citation>
    <scope>NUCLEOTIDE SEQUENCE</scope>
    <source>
        <strain evidence="6">CGMCC 4.7299</strain>
    </source>
</reference>
<dbReference type="Proteomes" id="UP000656042">
    <property type="component" value="Unassembled WGS sequence"/>
</dbReference>
<dbReference type="GO" id="GO:0000976">
    <property type="term" value="F:transcription cis-regulatory region binding"/>
    <property type="evidence" value="ECO:0007669"/>
    <property type="project" value="TreeGrafter"/>
</dbReference>
<evidence type="ECO:0000256" key="1">
    <source>
        <dbReference type="ARBA" id="ARBA00023015"/>
    </source>
</evidence>
<keyword evidence="7" id="KW-1185">Reference proteome</keyword>
<dbReference type="PANTHER" id="PTHR30055:SF234">
    <property type="entry name" value="HTH-TYPE TRANSCRIPTIONAL REGULATOR BETI"/>
    <property type="match status" value="1"/>
</dbReference>
<dbReference type="InterPro" id="IPR001647">
    <property type="entry name" value="HTH_TetR"/>
</dbReference>
<dbReference type="PANTHER" id="PTHR30055">
    <property type="entry name" value="HTH-TYPE TRANSCRIPTIONAL REGULATOR RUTR"/>
    <property type="match status" value="1"/>
</dbReference>
<sequence length="188" mass="19918">MTSAPLRKDAAHNRQRIITAGRRMVDEGEPLLLNDVARRAGVGVATTYRNFPTPEALLETIAAPCFASLIDEARAALAAPDPGEGLTALLGTIVDAQVTDASLSPVMAAARNALPQTQTLKQSLVVSAAEVLSRAQNHGAVHRDLTVEDLVAIVCGIAHAAHVRAHDREAVRVAARRYLHVALHGVRP</sequence>
<proteinExistence type="predicted"/>
<evidence type="ECO:0000256" key="4">
    <source>
        <dbReference type="PROSITE-ProRule" id="PRU00335"/>
    </source>
</evidence>
<dbReference type="AlphaFoldDB" id="A0A8J3FR93"/>
<feature type="DNA-binding region" description="H-T-H motif" evidence="4">
    <location>
        <begin position="32"/>
        <end position="51"/>
    </location>
</feature>
<evidence type="ECO:0000256" key="2">
    <source>
        <dbReference type="ARBA" id="ARBA00023125"/>
    </source>
</evidence>
<dbReference type="SUPFAM" id="SSF46689">
    <property type="entry name" value="Homeodomain-like"/>
    <property type="match status" value="1"/>
</dbReference>
<dbReference type="InterPro" id="IPR049445">
    <property type="entry name" value="TetR_SbtR-like_C"/>
</dbReference>
<evidence type="ECO:0000313" key="7">
    <source>
        <dbReference type="Proteomes" id="UP000656042"/>
    </source>
</evidence>
<comment type="caution">
    <text evidence="6">The sequence shown here is derived from an EMBL/GenBank/DDBJ whole genome shotgun (WGS) entry which is preliminary data.</text>
</comment>
<evidence type="ECO:0000259" key="5">
    <source>
        <dbReference type="PROSITE" id="PS50977"/>
    </source>
</evidence>
<keyword evidence="1" id="KW-0805">Transcription regulation</keyword>
<dbReference type="Gene3D" id="1.10.357.10">
    <property type="entry name" value="Tetracycline Repressor, domain 2"/>
    <property type="match status" value="1"/>
</dbReference>
<dbReference type="InterPro" id="IPR009057">
    <property type="entry name" value="Homeodomain-like_sf"/>
</dbReference>
<organism evidence="6 7">
    <name type="scientific">Mangrovihabitans endophyticus</name>
    <dbReference type="NCBI Taxonomy" id="1751298"/>
    <lineage>
        <taxon>Bacteria</taxon>
        <taxon>Bacillati</taxon>
        <taxon>Actinomycetota</taxon>
        <taxon>Actinomycetes</taxon>
        <taxon>Micromonosporales</taxon>
        <taxon>Micromonosporaceae</taxon>
        <taxon>Mangrovihabitans</taxon>
    </lineage>
</organism>
<dbReference type="RefSeq" id="WP_189081522.1">
    <property type="nucleotide sequence ID" value="NZ_BMMX01000028.1"/>
</dbReference>
<reference evidence="6" key="2">
    <citation type="submission" date="2020-09" db="EMBL/GenBank/DDBJ databases">
        <authorList>
            <person name="Sun Q."/>
            <person name="Zhou Y."/>
        </authorList>
    </citation>
    <scope>NUCLEOTIDE SEQUENCE</scope>
    <source>
        <strain evidence="6">CGMCC 4.7299</strain>
    </source>
</reference>
<dbReference type="GO" id="GO:0003700">
    <property type="term" value="F:DNA-binding transcription factor activity"/>
    <property type="evidence" value="ECO:0007669"/>
    <property type="project" value="TreeGrafter"/>
</dbReference>
<gene>
    <name evidence="6" type="ORF">GCM10012284_47630</name>
</gene>
<evidence type="ECO:0000313" key="6">
    <source>
        <dbReference type="EMBL" id="GGL07693.1"/>
    </source>
</evidence>
<evidence type="ECO:0000256" key="3">
    <source>
        <dbReference type="ARBA" id="ARBA00023163"/>
    </source>
</evidence>
<dbReference type="InterPro" id="IPR050109">
    <property type="entry name" value="HTH-type_TetR-like_transc_reg"/>
</dbReference>
<feature type="domain" description="HTH tetR-type" evidence="5">
    <location>
        <begin position="11"/>
        <end position="69"/>
    </location>
</feature>
<dbReference type="InterPro" id="IPR036271">
    <property type="entry name" value="Tet_transcr_reg_TetR-rel_C_sf"/>
</dbReference>
<protein>
    <submittedName>
        <fullName evidence="6">Putative transcriptional regulatory protein TetR</fullName>
    </submittedName>
</protein>
<dbReference type="SUPFAM" id="SSF48498">
    <property type="entry name" value="Tetracyclin repressor-like, C-terminal domain"/>
    <property type="match status" value="1"/>
</dbReference>
<dbReference type="EMBL" id="BMMX01000028">
    <property type="protein sequence ID" value="GGL07693.1"/>
    <property type="molecule type" value="Genomic_DNA"/>
</dbReference>
<dbReference type="Pfam" id="PF21597">
    <property type="entry name" value="TetR_C_43"/>
    <property type="match status" value="1"/>
</dbReference>
<keyword evidence="2 4" id="KW-0238">DNA-binding</keyword>
<keyword evidence="3" id="KW-0804">Transcription</keyword>
<dbReference type="PROSITE" id="PS50977">
    <property type="entry name" value="HTH_TETR_2"/>
    <property type="match status" value="1"/>
</dbReference>
<accession>A0A8J3FR93</accession>
<name>A0A8J3FR93_9ACTN</name>